<reference evidence="2" key="1">
    <citation type="journal article" date="2017" name="Nat. Ecol. Evol.">
        <title>Genome expansion and lineage-specific genetic innovations in the forest pathogenic fungi Armillaria.</title>
        <authorList>
            <person name="Sipos G."/>
            <person name="Prasanna A.N."/>
            <person name="Walter M.C."/>
            <person name="O'Connor E."/>
            <person name="Balint B."/>
            <person name="Krizsan K."/>
            <person name="Kiss B."/>
            <person name="Hess J."/>
            <person name="Varga T."/>
            <person name="Slot J."/>
            <person name="Riley R."/>
            <person name="Boka B."/>
            <person name="Rigling D."/>
            <person name="Barry K."/>
            <person name="Lee J."/>
            <person name="Mihaltcheva S."/>
            <person name="LaButti K."/>
            <person name="Lipzen A."/>
            <person name="Waldron R."/>
            <person name="Moloney N.M."/>
            <person name="Sperisen C."/>
            <person name="Kredics L."/>
            <person name="Vagvoelgyi C."/>
            <person name="Patrignani A."/>
            <person name="Fitzpatrick D."/>
            <person name="Nagy I."/>
            <person name="Doyle S."/>
            <person name="Anderson J.B."/>
            <person name="Grigoriev I.V."/>
            <person name="Gueldener U."/>
            <person name="Muensterkoetter M."/>
            <person name="Nagy L.G."/>
        </authorList>
    </citation>
    <scope>NUCLEOTIDE SEQUENCE [LARGE SCALE GENOMIC DNA]</scope>
    <source>
        <strain evidence="2">Ar21-2</strain>
    </source>
</reference>
<dbReference type="SUPFAM" id="SSF56112">
    <property type="entry name" value="Protein kinase-like (PK-like)"/>
    <property type="match status" value="1"/>
</dbReference>
<dbReference type="AlphaFoldDB" id="A0A2H3DGI1"/>
<proteinExistence type="predicted"/>
<dbReference type="InterPro" id="IPR011009">
    <property type="entry name" value="Kinase-like_dom_sf"/>
</dbReference>
<dbReference type="Proteomes" id="UP000217790">
    <property type="component" value="Unassembled WGS sequence"/>
</dbReference>
<sequence length="420" mass="48519">MSRYLDIDSCIQAARLTAAAGEMAPFPFIKGAALCVVVTLENIQRAGQNKSDLQELAERIVNTLVAVRDTVIEHGPTSALHFQKVCVEFQEYLTDLQLKLNNEDMSPRGIWRFFKAKKISNNIGAFQQQVQAVKEDFLIRTTTTTQLVLSDIQDQVTTKFSALTGAMEMSERNVTSTIKDNIEDIRTLGNQHNKNMEKLQMTLLQVLQQQGTYKGTIRNLIPGDIYLEEPISCYQQDENSAFDGYYAYVNDQPKIVHVYRVQANNKEQMMQKFKNEVDRRLYLRHPNITQLFGVCMSSTFPALIFHDNHHNQPLYNFHGFVKNILLTQPYKLRMIKVLHYIVKTYRDLKSIANYLNQQDWIQQLEEVEHVLEIYKNTISGISIAIFICYWDFTVNSIILIILEGVLTIQDMLVMEEWSLI</sequence>
<dbReference type="CDD" id="cd21037">
    <property type="entry name" value="MLKL_NTD"/>
    <property type="match status" value="1"/>
</dbReference>
<keyword evidence="2" id="KW-1185">Reference proteome</keyword>
<dbReference type="Gene3D" id="3.30.200.20">
    <property type="entry name" value="Phosphorylase Kinase, domain 1"/>
    <property type="match status" value="1"/>
</dbReference>
<dbReference type="InParanoid" id="A0A2H3DGI1"/>
<dbReference type="EMBL" id="KZ293657">
    <property type="protein sequence ID" value="PBK92934.1"/>
    <property type="molecule type" value="Genomic_DNA"/>
</dbReference>
<dbReference type="OrthoDB" id="2965063at2759"/>
<organism evidence="1 2">
    <name type="scientific">Armillaria gallica</name>
    <name type="common">Bulbous honey fungus</name>
    <name type="synonym">Armillaria bulbosa</name>
    <dbReference type="NCBI Taxonomy" id="47427"/>
    <lineage>
        <taxon>Eukaryota</taxon>
        <taxon>Fungi</taxon>
        <taxon>Dikarya</taxon>
        <taxon>Basidiomycota</taxon>
        <taxon>Agaricomycotina</taxon>
        <taxon>Agaricomycetes</taxon>
        <taxon>Agaricomycetidae</taxon>
        <taxon>Agaricales</taxon>
        <taxon>Marasmiineae</taxon>
        <taxon>Physalacriaceae</taxon>
        <taxon>Armillaria</taxon>
    </lineage>
</organism>
<evidence type="ECO:0000313" key="2">
    <source>
        <dbReference type="Proteomes" id="UP000217790"/>
    </source>
</evidence>
<gene>
    <name evidence="1" type="ORF">ARMGADRAFT_1030399</name>
</gene>
<evidence type="ECO:0000313" key="1">
    <source>
        <dbReference type="EMBL" id="PBK92934.1"/>
    </source>
</evidence>
<accession>A0A2H3DGI1</accession>
<name>A0A2H3DGI1_ARMGA</name>
<protein>
    <recommendedName>
        <fullName evidence="3">Protein kinase domain-containing protein</fullName>
    </recommendedName>
</protein>
<evidence type="ECO:0008006" key="3">
    <source>
        <dbReference type="Google" id="ProtNLM"/>
    </source>
</evidence>
<dbReference type="InterPro" id="IPR059179">
    <property type="entry name" value="MLKL-like_MCAfunc"/>
</dbReference>